<name>A0A151X9Q1_9HYME</name>
<dbReference type="GO" id="GO:0006508">
    <property type="term" value="P:proteolysis"/>
    <property type="evidence" value="ECO:0007669"/>
    <property type="project" value="UniProtKB-KW"/>
</dbReference>
<keyword evidence="5" id="KW-1185">Reference proteome</keyword>
<dbReference type="EC" id="3.4.13.19" evidence="1"/>
<keyword evidence="1" id="KW-0449">Lipoprotein</keyword>
<keyword evidence="1" id="KW-0479">Metal-binding</keyword>
<dbReference type="Pfam" id="PF01244">
    <property type="entry name" value="Peptidase_M19"/>
    <property type="match status" value="1"/>
</dbReference>
<keyword evidence="1" id="KW-0336">GPI-anchor</keyword>
<keyword evidence="1" id="KW-0645">Protease</keyword>
<proteinExistence type="inferred from homology"/>
<dbReference type="Proteomes" id="UP000075809">
    <property type="component" value="Unassembled WGS sequence"/>
</dbReference>
<dbReference type="InterPro" id="IPR008257">
    <property type="entry name" value="Pept_M19"/>
</dbReference>
<dbReference type="GO" id="GO:0070573">
    <property type="term" value="F:metallodipeptidase activity"/>
    <property type="evidence" value="ECO:0007669"/>
    <property type="project" value="InterPro"/>
</dbReference>
<comment type="similarity">
    <text evidence="1">Belongs to the metallo-dependent hydrolases superfamily. Peptidase M19 family.</text>
</comment>
<keyword evidence="1" id="KW-1015">Disulfide bond</keyword>
<dbReference type="Gene3D" id="3.20.20.140">
    <property type="entry name" value="Metal-dependent hydrolases"/>
    <property type="match status" value="1"/>
</dbReference>
<dbReference type="AlphaFoldDB" id="A0A151X9Q1"/>
<dbReference type="CDD" id="cd22929">
    <property type="entry name" value="HFD_POLE4-like"/>
    <property type="match status" value="1"/>
</dbReference>
<organism evidence="4 5">
    <name type="scientific">Mycetomoellerius zeteki</name>
    <dbReference type="NCBI Taxonomy" id="64791"/>
    <lineage>
        <taxon>Eukaryota</taxon>
        <taxon>Metazoa</taxon>
        <taxon>Ecdysozoa</taxon>
        <taxon>Arthropoda</taxon>
        <taxon>Hexapoda</taxon>
        <taxon>Insecta</taxon>
        <taxon>Pterygota</taxon>
        <taxon>Neoptera</taxon>
        <taxon>Endopterygota</taxon>
        <taxon>Hymenoptera</taxon>
        <taxon>Apocrita</taxon>
        <taxon>Aculeata</taxon>
        <taxon>Formicoidea</taxon>
        <taxon>Formicidae</taxon>
        <taxon>Myrmicinae</taxon>
        <taxon>Mycetomoellerius</taxon>
    </lineage>
</organism>
<feature type="domain" description="Transcription factor CBF/NF-Y/archaeal histone" evidence="3">
    <location>
        <begin position="47"/>
        <end position="110"/>
    </location>
</feature>
<dbReference type="SUPFAM" id="SSF51556">
    <property type="entry name" value="Metallo-dependent hydrolases"/>
    <property type="match status" value="1"/>
</dbReference>
<comment type="cofactor">
    <cofactor evidence="1">
        <name>Zn(2+)</name>
        <dbReference type="ChEBI" id="CHEBI:29105"/>
    </cofactor>
</comment>
<dbReference type="SUPFAM" id="SSF47113">
    <property type="entry name" value="Histone-fold"/>
    <property type="match status" value="1"/>
</dbReference>
<dbReference type="InterPro" id="IPR003958">
    <property type="entry name" value="CBFA_NFYB_domain"/>
</dbReference>
<evidence type="ECO:0000259" key="3">
    <source>
        <dbReference type="Pfam" id="PF00808"/>
    </source>
</evidence>
<evidence type="ECO:0000313" key="5">
    <source>
        <dbReference type="Proteomes" id="UP000075809"/>
    </source>
</evidence>
<reference evidence="4 5" key="1">
    <citation type="submission" date="2015-09" db="EMBL/GenBank/DDBJ databases">
        <title>Trachymyrmex zeteki WGS genome.</title>
        <authorList>
            <person name="Nygaard S."/>
            <person name="Hu H."/>
            <person name="Boomsma J."/>
            <person name="Zhang G."/>
        </authorList>
    </citation>
    <scope>NUCLEOTIDE SEQUENCE [LARGE SCALE GENOMIC DNA]</scope>
    <source>
        <strain evidence="4">Tzet28-1</strain>
        <tissue evidence="4">Whole body</tissue>
    </source>
</reference>
<accession>A0A151X9Q1</accession>
<comment type="subunit">
    <text evidence="1">Homodimer; disulfide-linked.</text>
</comment>
<keyword evidence="1" id="KW-0224">Dipeptidase</keyword>
<dbReference type="EMBL" id="KQ982371">
    <property type="protein sequence ID" value="KYQ57093.1"/>
    <property type="molecule type" value="Genomic_DNA"/>
</dbReference>
<dbReference type="InterPro" id="IPR032466">
    <property type="entry name" value="Metal_Hydrolase"/>
</dbReference>
<dbReference type="PROSITE" id="PS51365">
    <property type="entry name" value="RENAL_DIPEPTIDASE_2"/>
    <property type="match status" value="1"/>
</dbReference>
<dbReference type="STRING" id="64791.A0A151X9Q1"/>
<evidence type="ECO:0000256" key="2">
    <source>
        <dbReference type="SAM" id="MobiDB-lite"/>
    </source>
</evidence>
<protein>
    <recommendedName>
        <fullName evidence="1">Dipeptidase</fullName>
        <ecNumber evidence="1">3.4.13.19</ecNumber>
    </recommendedName>
</protein>
<comment type="subcellular location">
    <subcellularLocation>
        <location evidence="1">Membrane</location>
        <topology evidence="1">Lipid-anchor</topology>
        <topology evidence="1">GPI-anchor</topology>
    </subcellularLocation>
</comment>
<feature type="region of interest" description="Disordered" evidence="2">
    <location>
        <begin position="17"/>
        <end position="41"/>
    </location>
</feature>
<sequence length="347" mass="39185">MDNSKIDGLNKEIQLDKIHVDEENPRDSREEVNTSHGDEEQREKLIRLPLGRIKTIIKMDPEVCLVNQEATFLVAKSVEFFIESLAKEAYRYTAQAKKKTVQKRDVENAIDNVDALVFLEAHINHVRKIAGVDHVGIGAGYDGINFRKHDAIYSSTINAFIATLVAFPLHQPFQFVSFTTSTLQRGYKYISLQKFAARYLVAATSIRTCEKQSHALSISIDKETGGQDWKFHELEQPAIKSDTVFGSTPTGLEDVSKYPELFAELLAHGWSEKDIQKLAGLNLIRVFKAVEQLLHFGHSINVSYISMLNAQFRGVQSNADRPMRIPARLKMFQSGYYPVVHAPTGMM</sequence>
<dbReference type="GO" id="GO:0046982">
    <property type="term" value="F:protein heterodimerization activity"/>
    <property type="evidence" value="ECO:0007669"/>
    <property type="project" value="InterPro"/>
</dbReference>
<comment type="catalytic activity">
    <reaction evidence="1">
        <text>an L-aminoacyl-L-amino acid + H2O = 2 an L-alpha-amino acid</text>
        <dbReference type="Rhea" id="RHEA:48940"/>
        <dbReference type="ChEBI" id="CHEBI:15377"/>
        <dbReference type="ChEBI" id="CHEBI:59869"/>
        <dbReference type="ChEBI" id="CHEBI:77460"/>
        <dbReference type="EC" id="3.4.13.19"/>
    </reaction>
</comment>
<keyword evidence="1" id="KW-0325">Glycoprotein</keyword>
<dbReference type="GO" id="GO:0046872">
    <property type="term" value="F:metal ion binding"/>
    <property type="evidence" value="ECO:0007669"/>
    <property type="project" value="UniProtKB-UniRule"/>
</dbReference>
<evidence type="ECO:0000313" key="4">
    <source>
        <dbReference type="EMBL" id="KYQ57093.1"/>
    </source>
</evidence>
<dbReference type="InterPro" id="IPR009072">
    <property type="entry name" value="Histone-fold"/>
</dbReference>
<evidence type="ECO:0000256" key="1">
    <source>
        <dbReference type="RuleBase" id="RU341113"/>
    </source>
</evidence>
<keyword evidence="1" id="KW-0482">Metalloprotease</keyword>
<keyword evidence="1" id="KW-0862">Zinc</keyword>
<keyword evidence="1" id="KW-0472">Membrane</keyword>
<dbReference type="Gene3D" id="1.10.20.10">
    <property type="entry name" value="Histone, subunit A"/>
    <property type="match status" value="1"/>
</dbReference>
<dbReference type="PANTHER" id="PTHR10443:SF12">
    <property type="entry name" value="DIPEPTIDASE"/>
    <property type="match status" value="1"/>
</dbReference>
<gene>
    <name evidence="4" type="ORF">ALC60_03958</name>
</gene>
<dbReference type="PANTHER" id="PTHR10443">
    <property type="entry name" value="MICROSOMAL DIPEPTIDASE"/>
    <property type="match status" value="1"/>
</dbReference>
<dbReference type="GO" id="GO:0098552">
    <property type="term" value="C:side of membrane"/>
    <property type="evidence" value="ECO:0007669"/>
    <property type="project" value="UniProtKB-KW"/>
</dbReference>
<keyword evidence="1" id="KW-0378">Hydrolase</keyword>
<dbReference type="Pfam" id="PF00808">
    <property type="entry name" value="CBFD_NFYB_HMF"/>
    <property type="match status" value="1"/>
</dbReference>